<dbReference type="PANTHER" id="PTHR43328">
    <property type="entry name" value="ACETYLTRANSFERASE-RELATED"/>
    <property type="match status" value="1"/>
</dbReference>
<dbReference type="RefSeq" id="WP_134338031.1">
    <property type="nucleotide sequence ID" value="NZ_BMCZ01000008.1"/>
</dbReference>
<reference evidence="3" key="2">
    <citation type="submission" date="2019-03" db="EMBL/GenBank/DDBJ databases">
        <authorList>
            <person name="Yan Y.-Q."/>
            <person name="Du Z.-J."/>
        </authorList>
    </citation>
    <scope>NUCLEOTIDE SEQUENCE</scope>
    <source>
        <strain evidence="3">PP-F2FG21</strain>
    </source>
</reference>
<keyword evidence="5" id="KW-1185">Reference proteome</keyword>
<reference evidence="2 5" key="3">
    <citation type="submission" date="2020-08" db="EMBL/GenBank/DDBJ databases">
        <title>Genomic Encyclopedia of Type Strains, Phase IV (KMG-IV): sequencing the most valuable type-strain genomes for metagenomic binning, comparative biology and taxonomic classification.</title>
        <authorList>
            <person name="Goeker M."/>
        </authorList>
    </citation>
    <scope>NUCLEOTIDE SEQUENCE [LARGE SCALE GENOMIC DNA]</scope>
    <source>
        <strain evidence="2 5">DSM 100995</strain>
    </source>
</reference>
<dbReference type="InterPro" id="IPR016181">
    <property type="entry name" value="Acyl_CoA_acyltransferase"/>
</dbReference>
<comment type="caution">
    <text evidence="3">The sequence shown here is derived from an EMBL/GenBank/DDBJ whole genome shotgun (WGS) entry which is preliminary data.</text>
</comment>
<reference evidence="3 4" key="1">
    <citation type="journal article" date="2016" name="Int. J. Syst. Evol. Microbiol.">
        <title>Proposal of Mucilaginibacter phyllosphaerae sp. nov. isolated from the phyllosphere of Galium album.</title>
        <authorList>
            <person name="Aydogan E.L."/>
            <person name="Busse H.J."/>
            <person name="Moser G."/>
            <person name="Muller C."/>
            <person name="Kampfer P."/>
            <person name="Glaeser S.P."/>
        </authorList>
    </citation>
    <scope>NUCLEOTIDE SEQUENCE [LARGE SCALE GENOMIC DNA]</scope>
    <source>
        <strain evidence="3 4">PP-F2FG21</strain>
    </source>
</reference>
<evidence type="ECO:0000313" key="3">
    <source>
        <dbReference type="EMBL" id="TEW63807.1"/>
    </source>
</evidence>
<evidence type="ECO:0000259" key="1">
    <source>
        <dbReference type="PROSITE" id="PS51186"/>
    </source>
</evidence>
<evidence type="ECO:0000313" key="2">
    <source>
        <dbReference type="EMBL" id="MBB3971069.1"/>
    </source>
</evidence>
<dbReference type="InterPro" id="IPR000182">
    <property type="entry name" value="GNAT_dom"/>
</dbReference>
<dbReference type="PROSITE" id="PS51186">
    <property type="entry name" value="GNAT"/>
    <property type="match status" value="1"/>
</dbReference>
<dbReference type="GO" id="GO:0016747">
    <property type="term" value="F:acyltransferase activity, transferring groups other than amino-acyl groups"/>
    <property type="evidence" value="ECO:0007669"/>
    <property type="project" value="InterPro"/>
</dbReference>
<gene>
    <name evidence="3" type="ORF">E2R65_18755</name>
    <name evidence="2" type="ORF">GGR35_003696</name>
</gene>
<keyword evidence="3" id="KW-0808">Transferase</keyword>
<feature type="domain" description="N-acetyltransferase" evidence="1">
    <location>
        <begin position="8"/>
        <end position="172"/>
    </location>
</feature>
<evidence type="ECO:0000313" key="5">
    <source>
        <dbReference type="Proteomes" id="UP000583101"/>
    </source>
</evidence>
<dbReference type="Proteomes" id="UP000297248">
    <property type="component" value="Unassembled WGS sequence"/>
</dbReference>
<protein>
    <submittedName>
        <fullName evidence="2 3">N-acetyltransferase</fullName>
    </submittedName>
</protein>
<dbReference type="PANTHER" id="PTHR43328:SF1">
    <property type="entry name" value="N-ACETYLTRANSFERASE DOMAIN-CONTAINING PROTEIN"/>
    <property type="match status" value="1"/>
</dbReference>
<evidence type="ECO:0000313" key="4">
    <source>
        <dbReference type="Proteomes" id="UP000297248"/>
    </source>
</evidence>
<sequence>MEIKGSQFTLRHWQQADAPALQKHANNPKVPAYLQDRFPTPYTLKDAEAFIGLMLNRLTVTNFAIIINGEAAGGIGLQLRDDVHRKSPLIGYWLGEQYWGRGIATEAVRLVTAYTFTNFDIICIQAAIFSKNPASMRVLEKAGYTLQGVLKQSVIKNGEVMDEHVYIAYPTNCPIYGLSL</sequence>
<dbReference type="EMBL" id="SNQG01000008">
    <property type="protein sequence ID" value="TEW63807.1"/>
    <property type="molecule type" value="Genomic_DNA"/>
</dbReference>
<dbReference type="Proteomes" id="UP000583101">
    <property type="component" value="Unassembled WGS sequence"/>
</dbReference>
<dbReference type="Pfam" id="PF13302">
    <property type="entry name" value="Acetyltransf_3"/>
    <property type="match status" value="1"/>
</dbReference>
<dbReference type="EMBL" id="JACIEG010000008">
    <property type="protein sequence ID" value="MBB3971069.1"/>
    <property type="molecule type" value="Genomic_DNA"/>
</dbReference>
<name>A0A4Y8A7V4_9SPHI</name>
<dbReference type="SUPFAM" id="SSF55729">
    <property type="entry name" value="Acyl-CoA N-acyltransferases (Nat)"/>
    <property type="match status" value="1"/>
</dbReference>
<organism evidence="3 4">
    <name type="scientific">Mucilaginibacter phyllosphaerae</name>
    <dbReference type="NCBI Taxonomy" id="1812349"/>
    <lineage>
        <taxon>Bacteria</taxon>
        <taxon>Pseudomonadati</taxon>
        <taxon>Bacteroidota</taxon>
        <taxon>Sphingobacteriia</taxon>
        <taxon>Sphingobacteriales</taxon>
        <taxon>Sphingobacteriaceae</taxon>
        <taxon>Mucilaginibacter</taxon>
    </lineage>
</organism>
<dbReference type="OrthoDB" id="9811523at2"/>
<accession>A0A4Y8A7V4</accession>
<dbReference type="Gene3D" id="3.40.630.30">
    <property type="match status" value="1"/>
</dbReference>
<proteinExistence type="predicted"/>
<dbReference type="AlphaFoldDB" id="A0A4Y8A7V4"/>